<name>A0A6J6FLS5_9ZZZZ</name>
<feature type="transmembrane region" description="Helical" evidence="1">
    <location>
        <begin position="17"/>
        <end position="38"/>
    </location>
</feature>
<dbReference type="GO" id="GO:0140359">
    <property type="term" value="F:ABC-type transporter activity"/>
    <property type="evidence" value="ECO:0007669"/>
    <property type="project" value="InterPro"/>
</dbReference>
<protein>
    <submittedName>
        <fullName evidence="2">Unannotated protein</fullName>
    </submittedName>
</protein>
<keyword evidence="1" id="KW-0812">Transmembrane</keyword>
<gene>
    <name evidence="2" type="ORF">UFOPK1493_03615</name>
</gene>
<sequence>MSTVVARRALADRRRWLVGWSVGIAAFVAVNIAFWPSFRDQSDELNEMIERMPESIRALFGMGEGVDPFSPVGYLSSQVYTFALPMLLMIAGIGAVGAVAGDEEHGLLETTYALPISRHRVLLERWLAVVVLTTVLSVVGLVTTVITARAVDLEVSTASMVWASLAVTVLTWAIAGLGLAVGAATGRRGVAMTVATVVAVVSYLITSLADAGIGVFETLEPLSVFTHYDVLATLARGTPDWSVLLLALVATVATGAALWLVDHRDLRAA</sequence>
<keyword evidence="1" id="KW-1133">Transmembrane helix</keyword>
<feature type="transmembrane region" description="Helical" evidence="1">
    <location>
        <begin position="190"/>
        <end position="216"/>
    </location>
</feature>
<evidence type="ECO:0000256" key="1">
    <source>
        <dbReference type="SAM" id="Phobius"/>
    </source>
</evidence>
<accession>A0A6J6FLS5</accession>
<dbReference type="Pfam" id="PF12679">
    <property type="entry name" value="ABC2_membrane_2"/>
    <property type="match status" value="1"/>
</dbReference>
<feature type="transmembrane region" description="Helical" evidence="1">
    <location>
        <begin position="126"/>
        <end position="148"/>
    </location>
</feature>
<dbReference type="EMBL" id="CAEZSR010000213">
    <property type="protein sequence ID" value="CAB4588659.1"/>
    <property type="molecule type" value="Genomic_DNA"/>
</dbReference>
<evidence type="ECO:0000313" key="2">
    <source>
        <dbReference type="EMBL" id="CAB4588659.1"/>
    </source>
</evidence>
<keyword evidence="1" id="KW-0472">Membrane</keyword>
<dbReference type="GO" id="GO:0005886">
    <property type="term" value="C:plasma membrane"/>
    <property type="evidence" value="ECO:0007669"/>
    <property type="project" value="UniProtKB-SubCell"/>
</dbReference>
<dbReference type="AlphaFoldDB" id="A0A6J6FLS5"/>
<feature type="transmembrane region" description="Helical" evidence="1">
    <location>
        <begin position="79"/>
        <end position="100"/>
    </location>
</feature>
<feature type="transmembrane region" description="Helical" evidence="1">
    <location>
        <begin position="160"/>
        <end position="183"/>
    </location>
</feature>
<reference evidence="2" key="1">
    <citation type="submission" date="2020-05" db="EMBL/GenBank/DDBJ databases">
        <authorList>
            <person name="Chiriac C."/>
            <person name="Salcher M."/>
            <person name="Ghai R."/>
            <person name="Kavagutti S V."/>
        </authorList>
    </citation>
    <scope>NUCLEOTIDE SEQUENCE</scope>
</reference>
<feature type="transmembrane region" description="Helical" evidence="1">
    <location>
        <begin position="241"/>
        <end position="261"/>
    </location>
</feature>
<organism evidence="2">
    <name type="scientific">freshwater metagenome</name>
    <dbReference type="NCBI Taxonomy" id="449393"/>
    <lineage>
        <taxon>unclassified sequences</taxon>
        <taxon>metagenomes</taxon>
        <taxon>ecological metagenomes</taxon>
    </lineage>
</organism>
<proteinExistence type="predicted"/>